<comment type="catalytic activity">
    <reaction evidence="20">
        <text>L-seryl-[protein] + ATP = O-phospho-L-seryl-[protein] + ADP + H(+)</text>
        <dbReference type="Rhea" id="RHEA:17989"/>
        <dbReference type="Rhea" id="RHEA-COMP:9863"/>
        <dbReference type="Rhea" id="RHEA-COMP:11604"/>
        <dbReference type="ChEBI" id="CHEBI:15378"/>
        <dbReference type="ChEBI" id="CHEBI:29999"/>
        <dbReference type="ChEBI" id="CHEBI:30616"/>
        <dbReference type="ChEBI" id="CHEBI:83421"/>
        <dbReference type="ChEBI" id="CHEBI:456216"/>
        <dbReference type="EC" id="2.7.11.1"/>
    </reaction>
</comment>
<keyword evidence="17 25" id="KW-0675">Receptor</keyword>
<comment type="similarity">
    <text evidence="3">Belongs to the RLP family.</text>
</comment>
<dbReference type="InterPro" id="IPR051420">
    <property type="entry name" value="Ser_Thr_Kinases_DiverseReg"/>
</dbReference>
<keyword evidence="18" id="KW-0325">Glycoprotein</keyword>
<evidence type="ECO:0000256" key="9">
    <source>
        <dbReference type="ARBA" id="ARBA00022692"/>
    </source>
</evidence>
<dbReference type="FunFam" id="3.30.200.20:FF:000309">
    <property type="entry name" value="Leucine-rich repeat receptor protein kinase MSP1"/>
    <property type="match status" value="1"/>
</dbReference>
<organism evidence="25 26">
    <name type="scientific">Cocos nucifera</name>
    <name type="common">Coconut palm</name>
    <dbReference type="NCBI Taxonomy" id="13894"/>
    <lineage>
        <taxon>Eukaryota</taxon>
        <taxon>Viridiplantae</taxon>
        <taxon>Streptophyta</taxon>
        <taxon>Embryophyta</taxon>
        <taxon>Tracheophyta</taxon>
        <taxon>Spermatophyta</taxon>
        <taxon>Magnoliopsida</taxon>
        <taxon>Liliopsida</taxon>
        <taxon>Arecaceae</taxon>
        <taxon>Arecoideae</taxon>
        <taxon>Cocoseae</taxon>
        <taxon>Attaleinae</taxon>
        <taxon>Cocos</taxon>
    </lineage>
</organism>
<keyword evidence="13 25" id="KW-0418">Kinase</keyword>
<evidence type="ECO:0000256" key="19">
    <source>
        <dbReference type="ARBA" id="ARBA00047899"/>
    </source>
</evidence>
<evidence type="ECO:0000256" key="18">
    <source>
        <dbReference type="ARBA" id="ARBA00023180"/>
    </source>
</evidence>
<evidence type="ECO:0000256" key="10">
    <source>
        <dbReference type="ARBA" id="ARBA00022729"/>
    </source>
</evidence>
<dbReference type="GO" id="GO:0005524">
    <property type="term" value="F:ATP binding"/>
    <property type="evidence" value="ECO:0007669"/>
    <property type="project" value="UniProtKB-UniRule"/>
</dbReference>
<evidence type="ECO:0000256" key="3">
    <source>
        <dbReference type="ARBA" id="ARBA00009592"/>
    </source>
</evidence>
<protein>
    <recommendedName>
        <fullName evidence="4">non-specific serine/threonine protein kinase</fullName>
        <ecNumber evidence="4">2.7.11.1</ecNumber>
    </recommendedName>
</protein>
<keyword evidence="6" id="KW-0597">Phosphoprotein</keyword>
<evidence type="ECO:0000256" key="8">
    <source>
        <dbReference type="ARBA" id="ARBA00022679"/>
    </source>
</evidence>
<dbReference type="Pfam" id="PF00069">
    <property type="entry name" value="Pkinase"/>
    <property type="match status" value="1"/>
</dbReference>
<evidence type="ECO:0000256" key="1">
    <source>
        <dbReference type="ARBA" id="ARBA00004162"/>
    </source>
</evidence>
<dbReference type="Proteomes" id="UP000797356">
    <property type="component" value="Chromosome 10"/>
</dbReference>
<evidence type="ECO:0000313" key="26">
    <source>
        <dbReference type="Proteomes" id="UP000797356"/>
    </source>
</evidence>
<dbReference type="AlphaFoldDB" id="A0A8K0N8E2"/>
<dbReference type="EC" id="2.7.11.1" evidence="4"/>
<feature type="region of interest" description="Disordered" evidence="22">
    <location>
        <begin position="1"/>
        <end position="35"/>
    </location>
</feature>
<keyword evidence="26" id="KW-1185">Reference proteome</keyword>
<evidence type="ECO:0000256" key="13">
    <source>
        <dbReference type="ARBA" id="ARBA00022777"/>
    </source>
</evidence>
<keyword evidence="10" id="KW-0732">Signal</keyword>
<dbReference type="InterPro" id="IPR011009">
    <property type="entry name" value="Kinase-like_dom_sf"/>
</dbReference>
<keyword evidence="7" id="KW-0433">Leucine-rich repeat</keyword>
<dbReference type="Gene3D" id="1.10.510.10">
    <property type="entry name" value="Transferase(Phosphotransferase) domain 1"/>
    <property type="match status" value="1"/>
</dbReference>
<evidence type="ECO:0000256" key="12">
    <source>
        <dbReference type="ARBA" id="ARBA00022741"/>
    </source>
</evidence>
<evidence type="ECO:0000256" key="11">
    <source>
        <dbReference type="ARBA" id="ARBA00022737"/>
    </source>
</evidence>
<gene>
    <name evidence="25" type="ORF">COCNU_10G007170</name>
</gene>
<dbReference type="SUPFAM" id="SSF56112">
    <property type="entry name" value="Protein kinase-like (PK-like)"/>
    <property type="match status" value="1"/>
</dbReference>
<comment type="caution">
    <text evidence="25">The sequence shown here is derived from an EMBL/GenBank/DDBJ whole genome shotgun (WGS) entry which is preliminary data.</text>
</comment>
<keyword evidence="5" id="KW-0723">Serine/threonine-protein kinase</keyword>
<evidence type="ECO:0000256" key="22">
    <source>
        <dbReference type="SAM" id="MobiDB-lite"/>
    </source>
</evidence>
<accession>A0A8K0N8E2</accession>
<dbReference type="GO" id="GO:0004674">
    <property type="term" value="F:protein serine/threonine kinase activity"/>
    <property type="evidence" value="ECO:0007669"/>
    <property type="project" value="UniProtKB-KW"/>
</dbReference>
<dbReference type="PANTHER" id="PTHR48005:SF70">
    <property type="entry name" value="MDIS1-INTERACTING RECEPTOR LIKE KINASE 2-LIKE"/>
    <property type="match status" value="1"/>
</dbReference>
<proteinExistence type="inferred from homology"/>
<sequence>MQLDWNHMQRHTSRPTCDHGGKSGPNGSGRNTECSQFLPPPSSLTSLNLTFNNLYGSIPPTIAALSKLTSLDLCANNFTGIIPLQISSLTKLNSLNLSDNQISGSVPAWLREIPKNLSKLTNLFNLNLSNNLLVGEACPKFGELSNLEVLDPSANRLRGRVPEQLGNCMKLRLLKLGNNQLSGSIALQIGNLVYLDGFLDLSYNSFTGEIPPSFGKLNRLQNLNPSHDKFTGHLPSSLCDMMSSSSIDLSYNELEGPLHNCRIFRNASVEWFIHNKGLCGAVKGLPSCGFSATSKCDSYKHHKLLLLITVPSLGILILLFLFVVFALLILRRKKRTRHAASIKEVESSIWNFNGEDAYNDIIEAIEDFDDDCCIGAGVYSSVYKALLPSGKLVAVKKFHPLEIENSPSKLTFWNEIRALTQIQHRNIVKLYGFCSSTQHKFLVHEYMERGSLANILPSEGAIELEWSRRVDAVKHVAYALSYMHHDCAPPLIHRDITSNNILFDSEYKACVSDFGIARLLKPDSSNWSMLAGT</sequence>
<evidence type="ECO:0000256" key="21">
    <source>
        <dbReference type="PROSITE-ProRule" id="PRU10141"/>
    </source>
</evidence>
<evidence type="ECO:0000256" key="23">
    <source>
        <dbReference type="SAM" id="Phobius"/>
    </source>
</evidence>
<keyword evidence="14 21" id="KW-0067">ATP-binding</keyword>
<dbReference type="Pfam" id="PF13855">
    <property type="entry name" value="LRR_8"/>
    <property type="match status" value="1"/>
</dbReference>
<dbReference type="InterPro" id="IPR001611">
    <property type="entry name" value="Leu-rich_rpt"/>
</dbReference>
<dbReference type="InterPro" id="IPR017441">
    <property type="entry name" value="Protein_kinase_ATP_BS"/>
</dbReference>
<keyword evidence="12 21" id="KW-0547">Nucleotide-binding</keyword>
<dbReference type="Gene3D" id="3.80.10.10">
    <property type="entry name" value="Ribonuclease Inhibitor"/>
    <property type="match status" value="1"/>
</dbReference>
<evidence type="ECO:0000313" key="25">
    <source>
        <dbReference type="EMBL" id="KAG1362498.1"/>
    </source>
</evidence>
<reference evidence="25" key="2">
    <citation type="submission" date="2019-07" db="EMBL/GenBank/DDBJ databases">
        <authorList>
            <person name="Yang Y."/>
            <person name="Bocs S."/>
            <person name="Baudouin L."/>
        </authorList>
    </citation>
    <scope>NUCLEOTIDE SEQUENCE</scope>
    <source>
        <tissue evidence="25">Spear leaf of Hainan Tall coconut</tissue>
    </source>
</reference>
<keyword evidence="9 23" id="KW-0812">Transmembrane</keyword>
<dbReference type="FunFam" id="3.80.10.10:FF:000111">
    <property type="entry name" value="LRR receptor-like serine/threonine-protein kinase ERECTA"/>
    <property type="match status" value="1"/>
</dbReference>
<evidence type="ECO:0000256" key="6">
    <source>
        <dbReference type="ARBA" id="ARBA00022553"/>
    </source>
</evidence>
<dbReference type="PANTHER" id="PTHR48005">
    <property type="entry name" value="LEUCINE RICH REPEAT KINASE 2"/>
    <property type="match status" value="1"/>
</dbReference>
<evidence type="ECO:0000256" key="20">
    <source>
        <dbReference type="ARBA" id="ARBA00048679"/>
    </source>
</evidence>
<evidence type="ECO:0000256" key="15">
    <source>
        <dbReference type="ARBA" id="ARBA00022989"/>
    </source>
</evidence>
<dbReference type="PROSITE" id="PS50011">
    <property type="entry name" value="PROTEIN_KINASE_DOM"/>
    <property type="match status" value="1"/>
</dbReference>
<feature type="binding site" evidence="21">
    <location>
        <position position="397"/>
    </location>
    <ligand>
        <name>ATP</name>
        <dbReference type="ChEBI" id="CHEBI:30616"/>
    </ligand>
</feature>
<evidence type="ECO:0000256" key="7">
    <source>
        <dbReference type="ARBA" id="ARBA00022614"/>
    </source>
</evidence>
<evidence type="ECO:0000259" key="24">
    <source>
        <dbReference type="PROSITE" id="PS50011"/>
    </source>
</evidence>
<comment type="catalytic activity">
    <reaction evidence="19">
        <text>L-threonyl-[protein] + ATP = O-phospho-L-threonyl-[protein] + ADP + H(+)</text>
        <dbReference type="Rhea" id="RHEA:46608"/>
        <dbReference type="Rhea" id="RHEA-COMP:11060"/>
        <dbReference type="Rhea" id="RHEA-COMP:11605"/>
        <dbReference type="ChEBI" id="CHEBI:15378"/>
        <dbReference type="ChEBI" id="CHEBI:30013"/>
        <dbReference type="ChEBI" id="CHEBI:30616"/>
        <dbReference type="ChEBI" id="CHEBI:61977"/>
        <dbReference type="ChEBI" id="CHEBI:456216"/>
        <dbReference type="EC" id="2.7.11.1"/>
    </reaction>
</comment>
<feature type="domain" description="Protein kinase" evidence="24">
    <location>
        <begin position="368"/>
        <end position="533"/>
    </location>
</feature>
<evidence type="ECO:0000256" key="4">
    <source>
        <dbReference type="ARBA" id="ARBA00012513"/>
    </source>
</evidence>
<reference evidence="25" key="1">
    <citation type="journal article" date="2017" name="Gigascience">
        <title>The genome draft of coconut (Cocos nucifera).</title>
        <authorList>
            <person name="Xiao Y."/>
            <person name="Xu P."/>
            <person name="Fan H."/>
            <person name="Baudouin L."/>
            <person name="Xia W."/>
            <person name="Bocs S."/>
            <person name="Xu J."/>
            <person name="Li Q."/>
            <person name="Guo A."/>
            <person name="Zhou L."/>
            <person name="Li J."/>
            <person name="Wu Y."/>
            <person name="Ma Z."/>
            <person name="Armero A."/>
            <person name="Issali A.E."/>
            <person name="Liu N."/>
            <person name="Peng M."/>
            <person name="Yang Y."/>
        </authorList>
    </citation>
    <scope>NUCLEOTIDE SEQUENCE</scope>
    <source>
        <tissue evidence="25">Spear leaf of Hainan Tall coconut</tissue>
    </source>
</reference>
<name>A0A8K0N8E2_COCNU</name>
<dbReference type="InterPro" id="IPR000719">
    <property type="entry name" value="Prot_kinase_dom"/>
</dbReference>
<evidence type="ECO:0000256" key="5">
    <source>
        <dbReference type="ARBA" id="ARBA00022527"/>
    </source>
</evidence>
<keyword evidence="8" id="KW-0808">Transferase</keyword>
<dbReference type="GO" id="GO:0005886">
    <property type="term" value="C:plasma membrane"/>
    <property type="evidence" value="ECO:0007669"/>
    <property type="project" value="UniProtKB-SubCell"/>
</dbReference>
<evidence type="ECO:0000256" key="17">
    <source>
        <dbReference type="ARBA" id="ARBA00023170"/>
    </source>
</evidence>
<keyword evidence="11" id="KW-0677">Repeat</keyword>
<evidence type="ECO:0000256" key="16">
    <source>
        <dbReference type="ARBA" id="ARBA00023136"/>
    </source>
</evidence>
<dbReference type="OrthoDB" id="1913693at2759"/>
<dbReference type="SUPFAM" id="SSF52058">
    <property type="entry name" value="L domain-like"/>
    <property type="match status" value="1"/>
</dbReference>
<dbReference type="PROSITE" id="PS00109">
    <property type="entry name" value="PROTEIN_KINASE_TYR"/>
    <property type="match status" value="1"/>
</dbReference>
<dbReference type="Gene3D" id="3.30.200.20">
    <property type="entry name" value="Phosphorylase Kinase, domain 1"/>
    <property type="match status" value="1"/>
</dbReference>
<feature type="transmembrane region" description="Helical" evidence="23">
    <location>
        <begin position="304"/>
        <end position="330"/>
    </location>
</feature>
<dbReference type="InterPro" id="IPR032675">
    <property type="entry name" value="LRR_dom_sf"/>
</dbReference>
<dbReference type="PROSITE" id="PS00107">
    <property type="entry name" value="PROTEIN_KINASE_ATP"/>
    <property type="match status" value="1"/>
</dbReference>
<evidence type="ECO:0000256" key="14">
    <source>
        <dbReference type="ARBA" id="ARBA00022840"/>
    </source>
</evidence>
<dbReference type="FunFam" id="3.80.10.10:FF:001678">
    <property type="entry name" value="Calmodulin-binding receptor kinase CaMRLK"/>
    <property type="match status" value="1"/>
</dbReference>
<keyword evidence="16 23" id="KW-0472">Membrane</keyword>
<evidence type="ECO:0000256" key="2">
    <source>
        <dbReference type="ARBA" id="ARBA00004479"/>
    </source>
</evidence>
<dbReference type="InterPro" id="IPR008266">
    <property type="entry name" value="Tyr_kinase_AS"/>
</dbReference>
<comment type="subcellular location">
    <subcellularLocation>
        <location evidence="1">Cell membrane</location>
        <topology evidence="1">Single-pass membrane protein</topology>
    </subcellularLocation>
    <subcellularLocation>
        <location evidence="2">Membrane</location>
        <topology evidence="2">Single-pass type I membrane protein</topology>
    </subcellularLocation>
</comment>
<dbReference type="EMBL" id="CM017881">
    <property type="protein sequence ID" value="KAG1362498.1"/>
    <property type="molecule type" value="Genomic_DNA"/>
</dbReference>
<keyword evidence="15 23" id="KW-1133">Transmembrane helix</keyword>
<dbReference type="Pfam" id="PF00560">
    <property type="entry name" value="LRR_1"/>
    <property type="match status" value="1"/>
</dbReference>